<dbReference type="PANTHER" id="PTHR30329">
    <property type="entry name" value="STATOR ELEMENT OF FLAGELLAR MOTOR COMPLEX"/>
    <property type="match status" value="1"/>
</dbReference>
<evidence type="ECO:0000259" key="6">
    <source>
        <dbReference type="PROSITE" id="PS51123"/>
    </source>
</evidence>
<evidence type="ECO:0000256" key="1">
    <source>
        <dbReference type="ARBA" id="ARBA00004442"/>
    </source>
</evidence>
<comment type="subcellular location">
    <subcellularLocation>
        <location evidence="1">Cell outer membrane</location>
    </subcellularLocation>
</comment>
<dbReference type="GO" id="GO:0009279">
    <property type="term" value="C:cell outer membrane"/>
    <property type="evidence" value="ECO:0007669"/>
    <property type="project" value="UniProtKB-SubCell"/>
</dbReference>
<protein>
    <submittedName>
        <fullName evidence="7">Outer membrane protein A</fullName>
    </submittedName>
</protein>
<dbReference type="PRINTS" id="PR01021">
    <property type="entry name" value="OMPADOMAIN"/>
</dbReference>
<organism evidence="7 8">
    <name type="scientific">Ephemeroptericola cinctiostellae</name>
    <dbReference type="NCBI Taxonomy" id="2268024"/>
    <lineage>
        <taxon>Bacteria</taxon>
        <taxon>Pseudomonadati</taxon>
        <taxon>Pseudomonadota</taxon>
        <taxon>Betaproteobacteria</taxon>
        <taxon>Burkholderiales</taxon>
        <taxon>Burkholderiaceae</taxon>
        <taxon>Ephemeroptericola</taxon>
    </lineage>
</organism>
<dbReference type="InterPro" id="IPR036737">
    <property type="entry name" value="OmpA-like_sf"/>
</dbReference>
<dbReference type="InterPro" id="IPR006664">
    <property type="entry name" value="OMP_bac"/>
</dbReference>
<keyword evidence="8" id="KW-1185">Reference proteome</keyword>
<evidence type="ECO:0000256" key="5">
    <source>
        <dbReference type="SAM" id="SignalP"/>
    </source>
</evidence>
<evidence type="ECO:0000313" key="8">
    <source>
        <dbReference type="Proteomes" id="UP000252182"/>
    </source>
</evidence>
<gene>
    <name evidence="7" type="primary">ompA_1</name>
    <name evidence="7" type="ORF">DTO96_100379</name>
</gene>
<evidence type="ECO:0000256" key="2">
    <source>
        <dbReference type="ARBA" id="ARBA00023136"/>
    </source>
</evidence>
<sequence length="229" mass="24539">MKNFVKVASLAATLALAACQTNPNTVVSPKEDAVNSRHVADTEHQIWKNGTDELCWQTGYYPDGNAVVGCDAVAAKPVENVKIDSSKLNFDASALFDFDKATLRPMGQQALGALATALKSVKFDQTIVVGHTDSFGSDAYNDRLSLRRAEAVKAFLVSQGISPAAITTSGMGKRQLLVQPLTKGTRAARIAAEQPNRRVSVDVRGVNVPADQVGRWNTFLQSIPGVNIK</sequence>
<dbReference type="PROSITE" id="PS51123">
    <property type="entry name" value="OMPA_2"/>
    <property type="match status" value="1"/>
</dbReference>
<dbReference type="Gene3D" id="3.30.1330.60">
    <property type="entry name" value="OmpA-like domain"/>
    <property type="match status" value="1"/>
</dbReference>
<dbReference type="InterPro" id="IPR006665">
    <property type="entry name" value="OmpA-like"/>
</dbReference>
<dbReference type="EMBL" id="CP031124">
    <property type="protein sequence ID" value="AXF84669.1"/>
    <property type="molecule type" value="Genomic_DNA"/>
</dbReference>
<reference evidence="8" key="1">
    <citation type="submission" date="2018-07" db="EMBL/GenBank/DDBJ databases">
        <authorList>
            <person name="Kim H."/>
        </authorList>
    </citation>
    <scope>NUCLEOTIDE SEQUENCE [LARGE SCALE GENOMIC DNA]</scope>
    <source>
        <strain evidence="8">F02</strain>
    </source>
</reference>
<feature type="domain" description="OmpA-like" evidence="6">
    <location>
        <begin position="83"/>
        <end position="207"/>
    </location>
</feature>
<dbReference type="InterPro" id="IPR050330">
    <property type="entry name" value="Bact_OuterMem_StrucFunc"/>
</dbReference>
<dbReference type="OrthoDB" id="1149075at2"/>
<keyword evidence="2 4" id="KW-0472">Membrane</keyword>
<proteinExistence type="predicted"/>
<evidence type="ECO:0000256" key="3">
    <source>
        <dbReference type="ARBA" id="ARBA00023237"/>
    </source>
</evidence>
<evidence type="ECO:0000313" key="7">
    <source>
        <dbReference type="EMBL" id="AXF84669.1"/>
    </source>
</evidence>
<accession>A0A345D8I1</accession>
<evidence type="ECO:0000256" key="4">
    <source>
        <dbReference type="PROSITE-ProRule" id="PRU00473"/>
    </source>
</evidence>
<dbReference type="Proteomes" id="UP000252182">
    <property type="component" value="Chromosome"/>
</dbReference>
<dbReference type="KEGG" id="hyf:DTO96_100379"/>
<feature type="signal peptide" evidence="5">
    <location>
        <begin position="1"/>
        <end position="17"/>
    </location>
</feature>
<dbReference type="PROSITE" id="PS51257">
    <property type="entry name" value="PROKAR_LIPOPROTEIN"/>
    <property type="match status" value="1"/>
</dbReference>
<feature type="chain" id="PRO_5016699407" evidence="5">
    <location>
        <begin position="18"/>
        <end position="229"/>
    </location>
</feature>
<dbReference type="SUPFAM" id="SSF103088">
    <property type="entry name" value="OmpA-like"/>
    <property type="match status" value="1"/>
</dbReference>
<dbReference type="PANTHER" id="PTHR30329:SF21">
    <property type="entry name" value="LIPOPROTEIN YIAD-RELATED"/>
    <property type="match status" value="1"/>
</dbReference>
<keyword evidence="5" id="KW-0732">Signal</keyword>
<keyword evidence="3" id="KW-0998">Cell outer membrane</keyword>
<dbReference type="CDD" id="cd07185">
    <property type="entry name" value="OmpA_C-like"/>
    <property type="match status" value="1"/>
</dbReference>
<dbReference type="AlphaFoldDB" id="A0A345D8I1"/>
<name>A0A345D8I1_9BURK</name>
<dbReference type="Pfam" id="PF00691">
    <property type="entry name" value="OmpA"/>
    <property type="match status" value="1"/>
</dbReference>
<dbReference type="RefSeq" id="WP_114561942.1">
    <property type="nucleotide sequence ID" value="NZ_CP031124.1"/>
</dbReference>